<keyword evidence="1" id="KW-0732">Signal</keyword>
<gene>
    <name evidence="3" type="ordered locus">BMS_2024</name>
</gene>
<dbReference type="EMBL" id="FQ312005">
    <property type="protein sequence ID" value="CBW26836.1"/>
    <property type="molecule type" value="Genomic_DNA"/>
</dbReference>
<dbReference type="KEGG" id="bmx:BMS_2024"/>
<evidence type="ECO:0000313" key="4">
    <source>
        <dbReference type="Proteomes" id="UP000008963"/>
    </source>
</evidence>
<protein>
    <recommendedName>
        <fullName evidence="2">DUF547 domain-containing protein</fullName>
    </recommendedName>
</protein>
<feature type="domain" description="DUF547" evidence="2">
    <location>
        <begin position="70"/>
        <end position="180"/>
    </location>
</feature>
<dbReference type="Pfam" id="PF04784">
    <property type="entry name" value="DUF547"/>
    <property type="match status" value="1"/>
</dbReference>
<dbReference type="HOGENOM" id="CLU_054137_1_2_7"/>
<accession>E1X306</accession>
<organism evidence="3 4">
    <name type="scientific">Halobacteriovorax marinus (strain ATCC BAA-682 / DSM 15412 / SJ)</name>
    <name type="common">Bacteriovorax marinus</name>
    <dbReference type="NCBI Taxonomy" id="862908"/>
    <lineage>
        <taxon>Bacteria</taxon>
        <taxon>Pseudomonadati</taxon>
        <taxon>Bdellovibrionota</taxon>
        <taxon>Bacteriovoracia</taxon>
        <taxon>Bacteriovoracales</taxon>
        <taxon>Halobacteriovoraceae</taxon>
        <taxon>Halobacteriovorax</taxon>
    </lineage>
</organism>
<evidence type="ECO:0000313" key="3">
    <source>
        <dbReference type="EMBL" id="CBW26836.1"/>
    </source>
</evidence>
<name>E1X306_HALMS</name>
<sequence length="241" mass="28720">MKLFILLLLSTIQVANAFDHSHVLWQKVLDENLHIKNKQALLDYKNIKEKPLSLNQYLLQLSSLKKEEFDNFTRDQKLALLINAYNAHTVKLIIDHYPVKSIKDIGSLFTSAFKEDFFFFLGHKRNLDWIEHEVIRKKYKEPRIHFALVCASISCPNLQKKAFTANNLEKLFESSAHFFINNATKNDYKDGTLYLSKIFKWYRLDFKGLRAFIKKYSKHKEITDKTPIQWLNYNWELNEWK</sequence>
<dbReference type="OrthoDB" id="526867at2"/>
<reference evidence="4" key="1">
    <citation type="journal article" date="2013" name="ISME J.">
        <title>A small predatory core genome in the divergent marine Bacteriovorax marinus SJ and the terrestrial Bdellovibrio bacteriovorus.</title>
        <authorList>
            <person name="Crossman L.C."/>
            <person name="Chen H."/>
            <person name="Cerdeno-Tarraga A.M."/>
            <person name="Brooks K."/>
            <person name="Quail M.A."/>
            <person name="Pineiro S.A."/>
            <person name="Hobley L."/>
            <person name="Sockett R.E."/>
            <person name="Bentley S.D."/>
            <person name="Parkhill J."/>
            <person name="Williams H.N."/>
            <person name="Stine O.C."/>
        </authorList>
    </citation>
    <scope>NUCLEOTIDE SEQUENCE [LARGE SCALE GENOMIC DNA]</scope>
    <source>
        <strain evidence="4">ATCC BAA-682 / DSM 15412 / SJ</strain>
    </source>
</reference>
<dbReference type="STRING" id="862908.BMS_2024"/>
<feature type="signal peptide" evidence="1">
    <location>
        <begin position="1"/>
        <end position="17"/>
    </location>
</feature>
<dbReference type="eggNOG" id="COG0398">
    <property type="taxonomic scope" value="Bacteria"/>
</dbReference>
<dbReference type="InterPro" id="IPR006869">
    <property type="entry name" value="DUF547"/>
</dbReference>
<dbReference type="PATRIC" id="fig|862908.3.peg.1923"/>
<evidence type="ECO:0000259" key="2">
    <source>
        <dbReference type="Pfam" id="PF04784"/>
    </source>
</evidence>
<dbReference type="Proteomes" id="UP000008963">
    <property type="component" value="Chromosome"/>
</dbReference>
<dbReference type="AlphaFoldDB" id="E1X306"/>
<keyword evidence="4" id="KW-1185">Reference proteome</keyword>
<dbReference type="PANTHER" id="PTHR46361:SF3">
    <property type="entry name" value="ELECTRON CARRIER_ PROTEIN DISULFIDE OXIDOREDUCTASE"/>
    <property type="match status" value="1"/>
</dbReference>
<evidence type="ECO:0000256" key="1">
    <source>
        <dbReference type="SAM" id="SignalP"/>
    </source>
</evidence>
<proteinExistence type="predicted"/>
<dbReference type="RefSeq" id="WP_014244614.1">
    <property type="nucleotide sequence ID" value="NC_016620.1"/>
</dbReference>
<feature type="chain" id="PRO_5003154667" description="DUF547 domain-containing protein" evidence="1">
    <location>
        <begin position="18"/>
        <end position="241"/>
    </location>
</feature>
<dbReference type="PANTHER" id="PTHR46361">
    <property type="entry name" value="ELECTRON CARRIER/ PROTEIN DISULFIDE OXIDOREDUCTASE"/>
    <property type="match status" value="1"/>
</dbReference>